<protein>
    <submittedName>
        <fullName evidence="2">Uncharacterized protein</fullName>
    </submittedName>
</protein>
<evidence type="ECO:0000256" key="1">
    <source>
        <dbReference type="SAM" id="MobiDB-lite"/>
    </source>
</evidence>
<feature type="region of interest" description="Disordered" evidence="1">
    <location>
        <begin position="1"/>
        <end position="40"/>
    </location>
</feature>
<dbReference type="Proteomes" id="UP001150217">
    <property type="component" value="Unassembled WGS sequence"/>
</dbReference>
<name>A0ABQ8VXQ0_9AGAR</name>
<sequence length="89" mass="9187">MEKGHQSPPELLTGAVSGSVFASPSGNRSGEPGASADFWLSTEDDSVEYPGYGQPASVPQAICNLGGPCQVHAAGLHFAARYSEDLPLL</sequence>
<accession>A0ABQ8VXQ0</accession>
<evidence type="ECO:0000313" key="2">
    <source>
        <dbReference type="EMBL" id="KAJ4501168.1"/>
    </source>
</evidence>
<dbReference type="EMBL" id="JANVFT010000003">
    <property type="protein sequence ID" value="KAJ4501168.1"/>
    <property type="molecule type" value="Genomic_DNA"/>
</dbReference>
<evidence type="ECO:0000313" key="3">
    <source>
        <dbReference type="Proteomes" id="UP001150217"/>
    </source>
</evidence>
<comment type="caution">
    <text evidence="2">The sequence shown here is derived from an EMBL/GenBank/DDBJ whole genome shotgun (WGS) entry which is preliminary data.</text>
</comment>
<keyword evidence="3" id="KW-1185">Reference proteome</keyword>
<reference evidence="2" key="1">
    <citation type="submission" date="2022-08" db="EMBL/GenBank/DDBJ databases">
        <title>A Global Phylogenomic Analysis of the Shiitake Genus Lentinula.</title>
        <authorList>
            <consortium name="DOE Joint Genome Institute"/>
            <person name="Sierra-Patev S."/>
            <person name="Min B."/>
            <person name="Naranjo-Ortiz M."/>
            <person name="Looney B."/>
            <person name="Konkel Z."/>
            <person name="Slot J.C."/>
            <person name="Sakamoto Y."/>
            <person name="Steenwyk J.L."/>
            <person name="Rokas A."/>
            <person name="Carro J."/>
            <person name="Camarero S."/>
            <person name="Ferreira P."/>
            <person name="Molpeceres G."/>
            <person name="Ruiz-Duenas F.J."/>
            <person name="Serrano A."/>
            <person name="Henrissat B."/>
            <person name="Drula E."/>
            <person name="Hughes K.W."/>
            <person name="Mata J.L."/>
            <person name="Ishikawa N.K."/>
            <person name="Vargas-Isla R."/>
            <person name="Ushijima S."/>
            <person name="Smith C.A."/>
            <person name="Ahrendt S."/>
            <person name="Andreopoulos W."/>
            <person name="He G."/>
            <person name="Labutti K."/>
            <person name="Lipzen A."/>
            <person name="Ng V."/>
            <person name="Riley R."/>
            <person name="Sandor L."/>
            <person name="Barry K."/>
            <person name="Martinez A.T."/>
            <person name="Xiao Y."/>
            <person name="Gibbons J.G."/>
            <person name="Terashima K."/>
            <person name="Grigoriev I.V."/>
            <person name="Hibbett D.S."/>
        </authorList>
    </citation>
    <scope>NUCLEOTIDE SEQUENCE</scope>
    <source>
        <strain evidence="2">RHP3577 ss4</strain>
    </source>
</reference>
<proteinExistence type="predicted"/>
<organism evidence="2 3">
    <name type="scientific">Lentinula lateritia</name>
    <dbReference type="NCBI Taxonomy" id="40482"/>
    <lineage>
        <taxon>Eukaryota</taxon>
        <taxon>Fungi</taxon>
        <taxon>Dikarya</taxon>
        <taxon>Basidiomycota</taxon>
        <taxon>Agaricomycotina</taxon>
        <taxon>Agaricomycetes</taxon>
        <taxon>Agaricomycetidae</taxon>
        <taxon>Agaricales</taxon>
        <taxon>Marasmiineae</taxon>
        <taxon>Omphalotaceae</taxon>
        <taxon>Lentinula</taxon>
    </lineage>
</organism>
<gene>
    <name evidence="2" type="ORF">C8R41DRAFT_913746</name>
</gene>